<keyword evidence="1" id="KW-0812">Transmembrane</keyword>
<organism evidence="2">
    <name type="scientific">Panstrongylus lignarius</name>
    <dbReference type="NCBI Taxonomy" id="156445"/>
    <lineage>
        <taxon>Eukaryota</taxon>
        <taxon>Metazoa</taxon>
        <taxon>Ecdysozoa</taxon>
        <taxon>Arthropoda</taxon>
        <taxon>Hexapoda</taxon>
        <taxon>Insecta</taxon>
        <taxon>Pterygota</taxon>
        <taxon>Neoptera</taxon>
        <taxon>Paraneoptera</taxon>
        <taxon>Hemiptera</taxon>
        <taxon>Heteroptera</taxon>
        <taxon>Panheteroptera</taxon>
        <taxon>Cimicomorpha</taxon>
        <taxon>Reduviidae</taxon>
        <taxon>Triatominae</taxon>
        <taxon>Panstrongylus</taxon>
    </lineage>
</organism>
<keyword evidence="1" id="KW-0472">Membrane</keyword>
<evidence type="ECO:0000256" key="1">
    <source>
        <dbReference type="SAM" id="Phobius"/>
    </source>
</evidence>
<evidence type="ECO:0000313" key="2">
    <source>
        <dbReference type="EMBL" id="JAW15277.1"/>
    </source>
</evidence>
<keyword evidence="1" id="KW-1133">Transmembrane helix</keyword>
<dbReference type="AlphaFoldDB" id="A0A224XRZ9"/>
<name>A0A224XRZ9_9HEMI</name>
<feature type="transmembrane region" description="Helical" evidence="1">
    <location>
        <begin position="32"/>
        <end position="55"/>
    </location>
</feature>
<dbReference type="EMBL" id="GFTR01001149">
    <property type="protein sequence ID" value="JAW15277.1"/>
    <property type="molecule type" value="Transcribed_RNA"/>
</dbReference>
<accession>A0A224XRZ9</accession>
<reference evidence="2" key="1">
    <citation type="journal article" date="2018" name="PLoS Negl. Trop. Dis.">
        <title>An insight into the salivary gland and fat body transcriptome of Panstrongylus lignarius (Hemiptera: Heteroptera), the main vector of Chagas disease in Peru.</title>
        <authorList>
            <person name="Nevoa J.C."/>
            <person name="Mendes M.T."/>
            <person name="da Silva M.V."/>
            <person name="Soares S.C."/>
            <person name="Oliveira C.J.F."/>
            <person name="Ribeiro J.M.C."/>
        </authorList>
    </citation>
    <scope>NUCLEOTIDE SEQUENCE</scope>
</reference>
<sequence length="87" mass="10207">MRKSLTFLMLVPQLVSNGYLQSPYALFSPQYIINTFIVFFLLTSRLYNFALFVQYTYQTSSLPKKVGAINSHFLQTQFRNILNWVLT</sequence>
<proteinExistence type="predicted"/>
<protein>
    <submittedName>
        <fullName evidence="2">Uncharacterized protein</fullName>
    </submittedName>
</protein>